<dbReference type="SUPFAM" id="SSF55811">
    <property type="entry name" value="Nudix"/>
    <property type="match status" value="1"/>
</dbReference>
<accession>A0ABW1LLH8</accession>
<feature type="domain" description="Nudix hydrolase" evidence="2">
    <location>
        <begin position="49"/>
        <end position="183"/>
    </location>
</feature>
<evidence type="ECO:0000313" key="4">
    <source>
        <dbReference type="Proteomes" id="UP001596135"/>
    </source>
</evidence>
<dbReference type="PROSITE" id="PS51462">
    <property type="entry name" value="NUDIX"/>
    <property type="match status" value="1"/>
</dbReference>
<dbReference type="InterPro" id="IPR015797">
    <property type="entry name" value="NUDIX_hydrolase-like_dom_sf"/>
</dbReference>
<evidence type="ECO:0000259" key="2">
    <source>
        <dbReference type="PROSITE" id="PS51462"/>
    </source>
</evidence>
<dbReference type="EMBL" id="JBHSRJ010000004">
    <property type="protein sequence ID" value="MFC6044280.1"/>
    <property type="molecule type" value="Genomic_DNA"/>
</dbReference>
<proteinExistence type="predicted"/>
<evidence type="ECO:0000256" key="1">
    <source>
        <dbReference type="ARBA" id="ARBA00022801"/>
    </source>
</evidence>
<dbReference type="Gene3D" id="3.90.79.10">
    <property type="entry name" value="Nucleoside Triphosphate Pyrophosphohydrolase"/>
    <property type="match status" value="1"/>
</dbReference>
<dbReference type="RefSeq" id="WP_379155354.1">
    <property type="nucleotide sequence ID" value="NZ_JBHSRJ010000004.1"/>
</dbReference>
<organism evidence="3 4">
    <name type="scientific">Nocardioides hankookensis</name>
    <dbReference type="NCBI Taxonomy" id="443157"/>
    <lineage>
        <taxon>Bacteria</taxon>
        <taxon>Bacillati</taxon>
        <taxon>Actinomycetota</taxon>
        <taxon>Actinomycetes</taxon>
        <taxon>Propionibacteriales</taxon>
        <taxon>Nocardioidaceae</taxon>
        <taxon>Nocardioides</taxon>
    </lineage>
</organism>
<gene>
    <name evidence="3" type="ORF">ACFPYL_14395</name>
</gene>
<reference evidence="4" key="1">
    <citation type="journal article" date="2019" name="Int. J. Syst. Evol. Microbiol.">
        <title>The Global Catalogue of Microorganisms (GCM) 10K type strain sequencing project: providing services to taxonomists for standard genome sequencing and annotation.</title>
        <authorList>
            <consortium name="The Broad Institute Genomics Platform"/>
            <consortium name="The Broad Institute Genome Sequencing Center for Infectious Disease"/>
            <person name="Wu L."/>
            <person name="Ma J."/>
        </authorList>
    </citation>
    <scope>NUCLEOTIDE SEQUENCE [LARGE SCALE GENOMIC DNA]</scope>
    <source>
        <strain evidence="4">CCUG 54522</strain>
    </source>
</reference>
<evidence type="ECO:0000313" key="3">
    <source>
        <dbReference type="EMBL" id="MFC6044280.1"/>
    </source>
</evidence>
<keyword evidence="4" id="KW-1185">Reference proteome</keyword>
<protein>
    <submittedName>
        <fullName evidence="3">NUDIX domain-containing protein</fullName>
    </submittedName>
</protein>
<name>A0ABW1LLH8_9ACTN</name>
<dbReference type="Pfam" id="PF00293">
    <property type="entry name" value="NUDIX"/>
    <property type="match status" value="1"/>
</dbReference>
<keyword evidence="1" id="KW-0378">Hydrolase</keyword>
<comment type="caution">
    <text evidence="3">The sequence shown here is derived from an EMBL/GenBank/DDBJ whole genome shotgun (WGS) entry which is preliminary data.</text>
</comment>
<sequence length="195" mass="21621">MPELADRDEEWPVVRSEDLHRDDWVVALRADWLQRPGHPDDQPFKRLVLEHPGAVVIVAVDDQQRVFCLWQYRHPAGRRFVELPAGLLDVAGEDPLEAARRELREEAGLEASDWTALTTTYSSPGISGELLHYFVARGLSAADRDDFVAEHEEAEMQTGWVPAADLLAAAVDGALGDAHTVIALLMAQARGLLEV</sequence>
<dbReference type="PANTHER" id="PTHR11839">
    <property type="entry name" value="UDP/ADP-SUGAR PYROPHOSPHATASE"/>
    <property type="match status" value="1"/>
</dbReference>
<dbReference type="Proteomes" id="UP001596135">
    <property type="component" value="Unassembled WGS sequence"/>
</dbReference>
<dbReference type="PANTHER" id="PTHR11839:SF31">
    <property type="entry name" value="ADP-RIBOSE PYROPHOSPHATASE"/>
    <property type="match status" value="1"/>
</dbReference>
<dbReference type="InterPro" id="IPR000086">
    <property type="entry name" value="NUDIX_hydrolase_dom"/>
</dbReference>